<keyword evidence="4 9" id="KW-0808">Transferase</keyword>
<evidence type="ECO:0000256" key="10">
    <source>
        <dbReference type="SAM" id="Phobius"/>
    </source>
</evidence>
<dbReference type="GO" id="GO:0005886">
    <property type="term" value="C:plasma membrane"/>
    <property type="evidence" value="ECO:0007669"/>
    <property type="project" value="UniProtKB-SubCell"/>
</dbReference>
<evidence type="ECO:0000256" key="4">
    <source>
        <dbReference type="ARBA" id="ARBA00022679"/>
    </source>
</evidence>
<protein>
    <submittedName>
        <fullName evidence="11">Putative membrane protein involved in D-alanine export</fullName>
    </submittedName>
</protein>
<dbReference type="InterPro" id="IPR028362">
    <property type="entry name" value="AlgI"/>
</dbReference>
<dbReference type="Pfam" id="PF03062">
    <property type="entry name" value="MBOAT"/>
    <property type="match status" value="1"/>
</dbReference>
<evidence type="ECO:0000256" key="6">
    <source>
        <dbReference type="ARBA" id="ARBA00022989"/>
    </source>
</evidence>
<keyword evidence="8 9" id="KW-0012">Acyltransferase</keyword>
<comment type="similarity">
    <text evidence="2 9">Belongs to the membrane-bound acyltransferase family.</text>
</comment>
<keyword evidence="7 9" id="KW-0472">Membrane</keyword>
<name>A0A0P8BTG3_9CYAN</name>
<evidence type="ECO:0000313" key="11">
    <source>
        <dbReference type="EMBL" id="KPQ32073.1"/>
    </source>
</evidence>
<evidence type="ECO:0000256" key="1">
    <source>
        <dbReference type="ARBA" id="ARBA00004651"/>
    </source>
</evidence>
<dbReference type="EMBL" id="LJZR01000070">
    <property type="protein sequence ID" value="KPQ32073.1"/>
    <property type="molecule type" value="Genomic_DNA"/>
</dbReference>
<accession>A0A0P8BTG3</accession>
<dbReference type="PIRSF" id="PIRSF500217">
    <property type="entry name" value="AlgI"/>
    <property type="match status" value="1"/>
</dbReference>
<dbReference type="AlphaFoldDB" id="A0A0P8BTG3"/>
<sequence>MYAASDPKRRKSLLLVSLIINLGMLGVFKYFNFFAGSLVSLLTPLGLQPGWPLLNIVLPVGISFYTFQTLSYTIDIYRRKLAPTDKLEDFALFVSFFPQLVAGPIERASHFLPQLMSSRRLTFEQMSRGSFLILLGLFKKVAIADGLAQSVNAIYNVSAAGTVGTLDIILATYLFAIQVYCDFSGYSDIARGLAKLLGFDLMVNFDTPYFAVNPSDFWRRWHISLSTWLRDYLYIPLGGNRKDERTTYRNLILTMALGGLWHGAAWNFVYWGLYQGGILCVHRWVAGAKPSIRPAVTLTDKIRRACMIVGFFQITCYGWLLFRASSWSQIVAFSDRLFFHPTWSTPTIPTPSLAALAGIVLVLVVDLAHYLSGTSVFYRIWPIYRRAALYAALLVVLLMGLSNTGNTFIYFQF</sequence>
<evidence type="ECO:0000256" key="9">
    <source>
        <dbReference type="PIRNR" id="PIRNR016636"/>
    </source>
</evidence>
<keyword evidence="5 10" id="KW-0812">Transmembrane</keyword>
<keyword evidence="6 10" id="KW-1133">Transmembrane helix</keyword>
<evidence type="ECO:0000256" key="8">
    <source>
        <dbReference type="ARBA" id="ARBA00023315"/>
    </source>
</evidence>
<keyword evidence="3 9" id="KW-1003">Cell membrane</keyword>
<evidence type="ECO:0000256" key="2">
    <source>
        <dbReference type="ARBA" id="ARBA00010323"/>
    </source>
</evidence>
<feature type="transmembrane region" description="Helical" evidence="10">
    <location>
        <begin position="389"/>
        <end position="411"/>
    </location>
</feature>
<dbReference type="PANTHER" id="PTHR13285:SF23">
    <property type="entry name" value="TEICHOIC ACID D-ALANYLTRANSFERASE"/>
    <property type="match status" value="1"/>
</dbReference>
<feature type="transmembrane region" description="Helical" evidence="10">
    <location>
        <begin position="12"/>
        <end position="31"/>
    </location>
</feature>
<evidence type="ECO:0000256" key="3">
    <source>
        <dbReference type="ARBA" id="ARBA00022475"/>
    </source>
</evidence>
<gene>
    <name evidence="11" type="ORF">HLUCCA11_22370</name>
</gene>
<feature type="transmembrane region" description="Helical" evidence="10">
    <location>
        <begin position="51"/>
        <end position="70"/>
    </location>
</feature>
<dbReference type="PANTHER" id="PTHR13285">
    <property type="entry name" value="ACYLTRANSFERASE"/>
    <property type="match status" value="1"/>
</dbReference>
<dbReference type="InterPro" id="IPR024194">
    <property type="entry name" value="Ac/AlaTfrase_AlgI/DltB"/>
</dbReference>
<proteinExistence type="inferred from homology"/>
<organism evidence="11 12">
    <name type="scientific">Phormidesmis priestleyi Ana</name>
    <dbReference type="NCBI Taxonomy" id="1666911"/>
    <lineage>
        <taxon>Bacteria</taxon>
        <taxon>Bacillati</taxon>
        <taxon>Cyanobacteriota</taxon>
        <taxon>Cyanophyceae</taxon>
        <taxon>Leptolyngbyales</taxon>
        <taxon>Leptolyngbyaceae</taxon>
        <taxon>Phormidesmis</taxon>
    </lineage>
</organism>
<feature type="transmembrane region" description="Helical" evidence="10">
    <location>
        <begin position="353"/>
        <end position="377"/>
    </location>
</feature>
<evidence type="ECO:0000256" key="7">
    <source>
        <dbReference type="ARBA" id="ARBA00023136"/>
    </source>
</evidence>
<dbReference type="PATRIC" id="fig|1666911.3.peg.4195"/>
<comment type="subcellular location">
    <subcellularLocation>
        <location evidence="1">Cell membrane</location>
        <topology evidence="1">Multi-pass membrane protein</topology>
    </subcellularLocation>
</comment>
<dbReference type="InterPro" id="IPR051085">
    <property type="entry name" value="MB_O-acyltransferase"/>
</dbReference>
<dbReference type="PIRSF" id="PIRSF016636">
    <property type="entry name" value="AlgI_DltB"/>
    <property type="match status" value="1"/>
</dbReference>
<dbReference type="InterPro" id="IPR004299">
    <property type="entry name" value="MBOAT_fam"/>
</dbReference>
<dbReference type="GO" id="GO:0042121">
    <property type="term" value="P:alginic acid biosynthetic process"/>
    <property type="evidence" value="ECO:0007669"/>
    <property type="project" value="InterPro"/>
</dbReference>
<evidence type="ECO:0000256" key="5">
    <source>
        <dbReference type="ARBA" id="ARBA00022692"/>
    </source>
</evidence>
<evidence type="ECO:0000313" key="12">
    <source>
        <dbReference type="Proteomes" id="UP000050465"/>
    </source>
</evidence>
<dbReference type="STRING" id="1666911.HLUCCA11_22370"/>
<dbReference type="GO" id="GO:0016746">
    <property type="term" value="F:acyltransferase activity"/>
    <property type="evidence" value="ECO:0007669"/>
    <property type="project" value="UniProtKB-KW"/>
</dbReference>
<reference evidence="11 12" key="1">
    <citation type="submission" date="2015-09" db="EMBL/GenBank/DDBJ databases">
        <title>Identification and resolution of microdiversity through metagenomic sequencing of parallel consortia.</title>
        <authorList>
            <person name="Nelson W.C."/>
            <person name="Romine M.F."/>
            <person name="Lindemann S.R."/>
        </authorList>
    </citation>
    <scope>NUCLEOTIDE SEQUENCE [LARGE SCALE GENOMIC DNA]</scope>
    <source>
        <strain evidence="11">Ana</strain>
    </source>
</reference>
<feature type="transmembrane region" description="Helical" evidence="10">
    <location>
        <begin position="305"/>
        <end position="322"/>
    </location>
</feature>
<dbReference type="Proteomes" id="UP000050465">
    <property type="component" value="Unassembled WGS sequence"/>
</dbReference>
<comment type="caution">
    <text evidence="11">The sequence shown here is derived from an EMBL/GenBank/DDBJ whole genome shotgun (WGS) entry which is preliminary data.</text>
</comment>